<dbReference type="EMBL" id="JARKIF010000017">
    <property type="protein sequence ID" value="KAJ7620235.1"/>
    <property type="molecule type" value="Genomic_DNA"/>
</dbReference>
<reference evidence="1" key="1">
    <citation type="submission" date="2023-03" db="EMBL/GenBank/DDBJ databases">
        <title>Massive genome expansion in bonnet fungi (Mycena s.s.) driven by repeated elements and novel gene families across ecological guilds.</title>
        <authorList>
            <consortium name="Lawrence Berkeley National Laboratory"/>
            <person name="Harder C.B."/>
            <person name="Miyauchi S."/>
            <person name="Viragh M."/>
            <person name="Kuo A."/>
            <person name="Thoen E."/>
            <person name="Andreopoulos B."/>
            <person name="Lu D."/>
            <person name="Skrede I."/>
            <person name="Drula E."/>
            <person name="Henrissat B."/>
            <person name="Morin E."/>
            <person name="Kohler A."/>
            <person name="Barry K."/>
            <person name="LaButti K."/>
            <person name="Morin E."/>
            <person name="Salamov A."/>
            <person name="Lipzen A."/>
            <person name="Mereny Z."/>
            <person name="Hegedus B."/>
            <person name="Baldrian P."/>
            <person name="Stursova M."/>
            <person name="Weitz H."/>
            <person name="Taylor A."/>
            <person name="Grigoriev I.V."/>
            <person name="Nagy L.G."/>
            <person name="Martin F."/>
            <person name="Kauserud H."/>
        </authorList>
    </citation>
    <scope>NUCLEOTIDE SEQUENCE</scope>
    <source>
        <strain evidence="1">9284</strain>
    </source>
</reference>
<organism evidence="1 2">
    <name type="scientific">Roridomyces roridus</name>
    <dbReference type="NCBI Taxonomy" id="1738132"/>
    <lineage>
        <taxon>Eukaryota</taxon>
        <taxon>Fungi</taxon>
        <taxon>Dikarya</taxon>
        <taxon>Basidiomycota</taxon>
        <taxon>Agaricomycotina</taxon>
        <taxon>Agaricomycetes</taxon>
        <taxon>Agaricomycetidae</taxon>
        <taxon>Agaricales</taxon>
        <taxon>Marasmiineae</taxon>
        <taxon>Mycenaceae</taxon>
        <taxon>Roridomyces</taxon>
    </lineage>
</organism>
<dbReference type="AlphaFoldDB" id="A0AAD7BGK9"/>
<protein>
    <submittedName>
        <fullName evidence="1">Uncharacterized protein</fullName>
    </submittedName>
</protein>
<gene>
    <name evidence="1" type="ORF">FB45DRAFT_1062580</name>
</gene>
<keyword evidence="2" id="KW-1185">Reference proteome</keyword>
<comment type="caution">
    <text evidence="1">The sequence shown here is derived from an EMBL/GenBank/DDBJ whole genome shotgun (WGS) entry which is preliminary data.</text>
</comment>
<accession>A0AAD7BGK9</accession>
<name>A0AAD7BGK9_9AGAR</name>
<proteinExistence type="predicted"/>
<dbReference type="Proteomes" id="UP001221142">
    <property type="component" value="Unassembled WGS sequence"/>
</dbReference>
<evidence type="ECO:0000313" key="1">
    <source>
        <dbReference type="EMBL" id="KAJ7620235.1"/>
    </source>
</evidence>
<evidence type="ECO:0000313" key="2">
    <source>
        <dbReference type="Proteomes" id="UP001221142"/>
    </source>
</evidence>
<sequence length="136" mass="15490">MDVEEDGGPFFPPELERQIFEAQHSRAVAGYRTPEPNSFAPAIQSKPDKFRRLVRNLFLTCSPYSDEILSACPGVENLWIPGYSFYDMGLYTLEPFNLKRLYISGLKCSSLTSPLFANLPHIDFMGEVRALVPRHF</sequence>